<dbReference type="RefSeq" id="WP_191945497.1">
    <property type="nucleotide sequence ID" value="NZ_JACYNP010000011.1"/>
</dbReference>
<gene>
    <name evidence="2" type="ORF">IFT62_20635</name>
</gene>
<sequence>MSLNKALAQVVRGVRISKGLSQEDLSTVDRSYLGRIEGGRAQVTVEVLNRIAVLLGVEVGLLVILATSVLEEEPSQVTIRRIDSQLSQLDQGGPYSSIAEMLKAKRPPTGRDRKANAAENLATAQRMRSQGASLAEIARALGLAKSTVHAYLKQDAL</sequence>
<dbReference type="Gene3D" id="1.10.10.60">
    <property type="entry name" value="Homeodomain-like"/>
    <property type="match status" value="1"/>
</dbReference>
<dbReference type="Pfam" id="PF09339">
    <property type="entry name" value="HTH_IclR"/>
    <property type="match status" value="1"/>
</dbReference>
<dbReference type="InterPro" id="IPR005471">
    <property type="entry name" value="Tscrpt_reg_IclR_N"/>
</dbReference>
<proteinExistence type="predicted"/>
<reference evidence="2 3" key="1">
    <citation type="journal article" date="2020" name="FEMS Microbiol. Ecol.">
        <title>Temporal dynamics of bacterial communities during seed development and maturation.</title>
        <authorList>
            <person name="Chesneau G."/>
            <person name="Torres-Cortes G."/>
            <person name="Briand M."/>
            <person name="Darrasse A."/>
            <person name="Preveaux A."/>
            <person name="Marais C."/>
            <person name="Jacques M.A."/>
            <person name="Shade A."/>
            <person name="Barret M."/>
        </authorList>
    </citation>
    <scope>NUCLEOTIDE SEQUENCE [LARGE SCALE GENOMIC DNA]</scope>
    <source>
        <strain evidence="2 3">CFBP13723</strain>
    </source>
</reference>
<dbReference type="Proteomes" id="UP000625247">
    <property type="component" value="Unassembled WGS sequence"/>
</dbReference>
<dbReference type="InterPro" id="IPR001387">
    <property type="entry name" value="Cro/C1-type_HTH"/>
</dbReference>
<dbReference type="SMART" id="SM00530">
    <property type="entry name" value="HTH_XRE"/>
    <property type="match status" value="1"/>
</dbReference>
<accession>A0ABR9ADP1</accession>
<dbReference type="Pfam" id="PF13560">
    <property type="entry name" value="HTH_31"/>
    <property type="match status" value="1"/>
</dbReference>
<dbReference type="SUPFAM" id="SSF47413">
    <property type="entry name" value="lambda repressor-like DNA-binding domains"/>
    <property type="match status" value="1"/>
</dbReference>
<keyword evidence="3" id="KW-1185">Reference proteome</keyword>
<evidence type="ECO:0000259" key="1">
    <source>
        <dbReference type="PROSITE" id="PS50943"/>
    </source>
</evidence>
<feature type="domain" description="HTH cro/C1-type" evidence="1">
    <location>
        <begin position="11"/>
        <end position="62"/>
    </location>
</feature>
<evidence type="ECO:0000313" key="2">
    <source>
        <dbReference type="EMBL" id="MBD8123618.1"/>
    </source>
</evidence>
<name>A0ABR9ADP1_9PSED</name>
<dbReference type="PROSITE" id="PS50943">
    <property type="entry name" value="HTH_CROC1"/>
    <property type="match status" value="1"/>
</dbReference>
<evidence type="ECO:0000313" key="3">
    <source>
        <dbReference type="Proteomes" id="UP000625247"/>
    </source>
</evidence>
<protein>
    <submittedName>
        <fullName evidence="2">Helix-turn-helix domain-containing protein</fullName>
    </submittedName>
</protein>
<dbReference type="Gene3D" id="1.10.260.40">
    <property type="entry name" value="lambda repressor-like DNA-binding domains"/>
    <property type="match status" value="1"/>
</dbReference>
<organism evidence="2 3">
    <name type="scientific">Pseudomonas lutea</name>
    <dbReference type="NCBI Taxonomy" id="243924"/>
    <lineage>
        <taxon>Bacteria</taxon>
        <taxon>Pseudomonadati</taxon>
        <taxon>Pseudomonadota</taxon>
        <taxon>Gammaproteobacteria</taxon>
        <taxon>Pseudomonadales</taxon>
        <taxon>Pseudomonadaceae</taxon>
        <taxon>Pseudomonas</taxon>
    </lineage>
</organism>
<dbReference type="EMBL" id="JACYNP010000011">
    <property type="protein sequence ID" value="MBD8123618.1"/>
    <property type="molecule type" value="Genomic_DNA"/>
</dbReference>
<dbReference type="InterPro" id="IPR010982">
    <property type="entry name" value="Lambda_DNA-bd_dom_sf"/>
</dbReference>
<dbReference type="CDD" id="cd00093">
    <property type="entry name" value="HTH_XRE"/>
    <property type="match status" value="1"/>
</dbReference>
<comment type="caution">
    <text evidence="2">The sequence shown here is derived from an EMBL/GenBank/DDBJ whole genome shotgun (WGS) entry which is preliminary data.</text>
</comment>